<proteinExistence type="predicted"/>
<organism evidence="8 9">
    <name type="scientific">Ambispora gerdemannii</name>
    <dbReference type="NCBI Taxonomy" id="144530"/>
    <lineage>
        <taxon>Eukaryota</taxon>
        <taxon>Fungi</taxon>
        <taxon>Fungi incertae sedis</taxon>
        <taxon>Mucoromycota</taxon>
        <taxon>Glomeromycotina</taxon>
        <taxon>Glomeromycetes</taxon>
        <taxon>Archaeosporales</taxon>
        <taxon>Ambisporaceae</taxon>
        <taxon>Ambispora</taxon>
    </lineage>
</organism>
<dbReference type="GO" id="GO:0034975">
    <property type="term" value="P:protein folding in endoplasmic reticulum"/>
    <property type="evidence" value="ECO:0007669"/>
    <property type="project" value="TreeGrafter"/>
</dbReference>
<dbReference type="GO" id="GO:0005737">
    <property type="term" value="C:cytoplasm"/>
    <property type="evidence" value="ECO:0007669"/>
    <property type="project" value="TreeGrafter"/>
</dbReference>
<dbReference type="OrthoDB" id="266334at2759"/>
<keyword evidence="4 6" id="KW-0472">Membrane</keyword>
<evidence type="ECO:0000256" key="6">
    <source>
        <dbReference type="SAM" id="Phobius"/>
    </source>
</evidence>
<keyword evidence="9" id="KW-1185">Reference proteome</keyword>
<accession>A0A9N9F5Y8</accession>
<feature type="domain" description="SUN" evidence="7">
    <location>
        <begin position="1"/>
        <end position="96"/>
    </location>
</feature>
<feature type="region of interest" description="Disordered" evidence="5">
    <location>
        <begin position="264"/>
        <end position="316"/>
    </location>
</feature>
<evidence type="ECO:0000259" key="7">
    <source>
        <dbReference type="PROSITE" id="PS51469"/>
    </source>
</evidence>
<dbReference type="PANTHER" id="PTHR12953:SF0">
    <property type="entry name" value="SUN DOMAIN-CONTAINING OSSIFICATION FACTOR"/>
    <property type="match status" value="1"/>
</dbReference>
<comment type="subcellular location">
    <subcellularLocation>
        <location evidence="1">Endomembrane system</location>
    </subcellularLocation>
</comment>
<reference evidence="8" key="1">
    <citation type="submission" date="2021-06" db="EMBL/GenBank/DDBJ databases">
        <authorList>
            <person name="Kallberg Y."/>
            <person name="Tangrot J."/>
            <person name="Rosling A."/>
        </authorList>
    </citation>
    <scope>NUCLEOTIDE SEQUENCE</scope>
    <source>
        <strain evidence="8">MT106</strain>
    </source>
</reference>
<evidence type="ECO:0000256" key="1">
    <source>
        <dbReference type="ARBA" id="ARBA00004308"/>
    </source>
</evidence>
<evidence type="ECO:0000313" key="9">
    <source>
        <dbReference type="Proteomes" id="UP000789831"/>
    </source>
</evidence>
<feature type="transmembrane region" description="Helical" evidence="6">
    <location>
        <begin position="417"/>
        <end position="443"/>
    </location>
</feature>
<dbReference type="InterPro" id="IPR045120">
    <property type="entry name" value="Suco/Slp1-like"/>
</dbReference>
<dbReference type="GO" id="GO:0016020">
    <property type="term" value="C:membrane"/>
    <property type="evidence" value="ECO:0007669"/>
    <property type="project" value="InterPro"/>
</dbReference>
<evidence type="ECO:0000256" key="3">
    <source>
        <dbReference type="ARBA" id="ARBA00022989"/>
    </source>
</evidence>
<keyword evidence="3 6" id="KW-1133">Transmembrane helix</keyword>
<evidence type="ECO:0000313" key="8">
    <source>
        <dbReference type="EMBL" id="CAG8512741.1"/>
    </source>
</evidence>
<dbReference type="Proteomes" id="UP000789831">
    <property type="component" value="Unassembled WGS sequence"/>
</dbReference>
<evidence type="ECO:0000256" key="2">
    <source>
        <dbReference type="ARBA" id="ARBA00022692"/>
    </source>
</evidence>
<dbReference type="AlphaFoldDB" id="A0A9N9F5Y8"/>
<dbReference type="EMBL" id="CAJVPL010000589">
    <property type="protein sequence ID" value="CAG8512741.1"/>
    <property type="molecule type" value="Genomic_DNA"/>
</dbReference>
<evidence type="ECO:0000256" key="5">
    <source>
        <dbReference type="SAM" id="MobiDB-lite"/>
    </source>
</evidence>
<keyword evidence="2 6" id="KW-0812">Transmembrane</keyword>
<feature type="compositionally biased region" description="Low complexity" evidence="5">
    <location>
        <begin position="171"/>
        <end position="183"/>
    </location>
</feature>
<dbReference type="GO" id="GO:0012505">
    <property type="term" value="C:endomembrane system"/>
    <property type="evidence" value="ECO:0007669"/>
    <property type="project" value="UniProtKB-SubCell"/>
</dbReference>
<evidence type="ECO:0000256" key="4">
    <source>
        <dbReference type="ARBA" id="ARBA00023136"/>
    </source>
</evidence>
<dbReference type="Gene3D" id="2.60.120.260">
    <property type="entry name" value="Galactose-binding domain-like"/>
    <property type="match status" value="1"/>
</dbReference>
<protein>
    <submittedName>
        <fullName evidence="8">7049_t:CDS:1</fullName>
    </submittedName>
</protein>
<gene>
    <name evidence="8" type="ORF">AGERDE_LOCUS4826</name>
</gene>
<name>A0A9N9F5Y8_9GLOM</name>
<sequence>MSFVLANFEFFSSTFKEFRVSISNRYPSSPTSNDNKNDNGWHLLGEFKAKNSREMQLFEVRDPVIWARYLRIDFLTHYGNQVYCPVSLLRVHGTTMIEEYKNREENNRMLSDESFVGDFDTNNDVNGNNHNTVINGDGIDGSGSNFLNNNDDIMNNNMIDRLRRYSFSGENNNGNNKDTNQDNLDIPGDDNMVDTDLFGYYPWEISGTCPIPHTFEYKFTLAPHYKKIQQNKPKNQKPEQQHHESQLDRIMNICLIDQSPRIPSPLYDEEITDSTSKNENSSSSNNQTSSNSTKPTTTTTITTATAKTTNNTSPPSYIGSGTLSIYQKIQNKISNLEANATFFRRYLEEQSNLLENIWKRYQESETKWQQMIWGLNQTVEMLTKAQEQTRDAIKRIENDVRHNNQHINILKSDLHRLYIQLMVIEAFVLLMMLALCFGGAHVYRALKHIEYVKWQ</sequence>
<comment type="caution">
    <text evidence="8">The sequence shown here is derived from an EMBL/GenBank/DDBJ whole genome shotgun (WGS) entry which is preliminary data.</text>
</comment>
<dbReference type="Pfam" id="PF07738">
    <property type="entry name" value="Sad1_UNC"/>
    <property type="match status" value="1"/>
</dbReference>
<dbReference type="PROSITE" id="PS51469">
    <property type="entry name" value="SUN"/>
    <property type="match status" value="1"/>
</dbReference>
<dbReference type="PANTHER" id="PTHR12953">
    <property type="entry name" value="MEMBRANE PROTEIN CH1 RELATED"/>
    <property type="match status" value="1"/>
</dbReference>
<feature type="region of interest" description="Disordered" evidence="5">
    <location>
        <begin position="166"/>
        <end position="186"/>
    </location>
</feature>
<feature type="compositionally biased region" description="Low complexity" evidence="5">
    <location>
        <begin position="273"/>
        <end position="316"/>
    </location>
</feature>
<dbReference type="InterPro" id="IPR012919">
    <property type="entry name" value="SUN_dom"/>
</dbReference>